<feature type="region of interest" description="Disordered" evidence="1">
    <location>
        <begin position="144"/>
        <end position="277"/>
    </location>
</feature>
<dbReference type="Pfam" id="PF12763">
    <property type="entry name" value="EH"/>
    <property type="match status" value="1"/>
</dbReference>
<feature type="region of interest" description="Disordered" evidence="1">
    <location>
        <begin position="453"/>
        <end position="508"/>
    </location>
</feature>
<organism evidence="3 4">
    <name type="scientific">Kuraishia capsulata CBS 1993</name>
    <dbReference type="NCBI Taxonomy" id="1382522"/>
    <lineage>
        <taxon>Eukaryota</taxon>
        <taxon>Fungi</taxon>
        <taxon>Dikarya</taxon>
        <taxon>Ascomycota</taxon>
        <taxon>Saccharomycotina</taxon>
        <taxon>Pichiomycetes</taxon>
        <taxon>Pichiales</taxon>
        <taxon>Pichiaceae</taxon>
        <taxon>Kuraishia</taxon>
    </lineage>
</organism>
<dbReference type="Gene3D" id="1.10.238.10">
    <property type="entry name" value="EF-hand"/>
    <property type="match status" value="1"/>
</dbReference>
<accession>W6MUD6</accession>
<evidence type="ECO:0000259" key="2">
    <source>
        <dbReference type="PROSITE" id="PS50031"/>
    </source>
</evidence>
<dbReference type="STRING" id="1382522.W6MUD6"/>
<feature type="region of interest" description="Disordered" evidence="1">
    <location>
        <begin position="1"/>
        <end position="24"/>
    </location>
</feature>
<gene>
    <name evidence="3" type="ORF">KUCA_T00005149001</name>
</gene>
<feature type="compositionally biased region" description="Low complexity" evidence="1">
    <location>
        <begin position="457"/>
        <end position="470"/>
    </location>
</feature>
<feature type="compositionally biased region" description="Polar residues" evidence="1">
    <location>
        <begin position="291"/>
        <end position="302"/>
    </location>
</feature>
<reference evidence="3" key="2">
    <citation type="submission" date="2014-02" db="EMBL/GenBank/DDBJ databases">
        <title>Complete DNA sequence of /Kuraishia capsulata/ illustrates novel genomic features among budding yeasts (/Saccharomycotina/).</title>
        <authorList>
            <person name="Morales L."/>
            <person name="Noel B."/>
            <person name="Porcel B."/>
            <person name="Marcet-Houben M."/>
            <person name="Hullo M-F."/>
            <person name="Sacerdot C."/>
            <person name="Tekaia F."/>
            <person name="Leh-Louis V."/>
            <person name="Despons L."/>
            <person name="Khanna V."/>
            <person name="Aury J-M."/>
            <person name="Barbe V."/>
            <person name="Couloux A."/>
            <person name="Labadie K."/>
            <person name="Pelletier E."/>
            <person name="Souciet J-L."/>
            <person name="Boekhout T."/>
            <person name="Gabaldon T."/>
            <person name="Wincker P."/>
            <person name="Dujon B."/>
        </authorList>
    </citation>
    <scope>NUCLEOTIDE SEQUENCE</scope>
    <source>
        <strain evidence="3">CBS 1993</strain>
    </source>
</reference>
<protein>
    <recommendedName>
        <fullName evidence="2">EH domain-containing protein</fullName>
    </recommendedName>
</protein>
<dbReference type="Proteomes" id="UP000019384">
    <property type="component" value="Unassembled WGS sequence"/>
</dbReference>
<feature type="compositionally biased region" description="Basic and acidic residues" evidence="1">
    <location>
        <begin position="484"/>
        <end position="507"/>
    </location>
</feature>
<evidence type="ECO:0000313" key="3">
    <source>
        <dbReference type="EMBL" id="CDK29162.1"/>
    </source>
</evidence>
<dbReference type="GeneID" id="34522539"/>
<dbReference type="InterPro" id="IPR000261">
    <property type="entry name" value="EH_dom"/>
</dbReference>
<proteinExistence type="predicted"/>
<keyword evidence="4" id="KW-1185">Reference proteome</keyword>
<sequence>MGTGESAARAAYRNANQPVQNEASQAAAQAAASMFKKRESLGVESANTSNTYLGLPTRSSSKPRVSVAKKSPSSHSITKMVRSQSTQTVSSGSSGQAAKSHRRADSAVLPSDHSEYDNTKKKAPTTWNNVNATSSSAALAAASLVAKTKPESMVSIPAEQPHASQRATIARSKSSKPTLRAAQKPISIPKRESNGLKSPRAPLLRVNSTTSSPSSPGLTPGSSPEQKPPRFTNHSNSSAISDVSLLDDSSDPLRPPKFNFTYVPRGSSPDSKSDEDSTLLKPFAQLTYDNSNENLWTNSTPSPGADAGEDYFSGIHRAEPSFGVDTSGLSGASYESLVPQDYSPDNSADSLTIQKAQFPNRMRHRRRPTVVLDDDEEGSRVNVDADADADIDAPVAEEYDVGDGNVQEIHESQDIQAMPRYPLKVQRGSFVAHQPLKSKSKFKSIFGKRSESRHVAGSVGSSVSDLGDSLQAQSPKPVHFKTTLRKEDSKAKKKEFNEAKPWKHHADSTTVTPIERKRYEGVWAANRGSYTEFLDADLDKSQLVMGIVVKAIWKRSRLHEESLSQIWNLVDRQKIGALNKQEFVVGTWLVDQCLYGKKLPKVVGDIVWMSVENSAAVNVTIHPKLKSHLSVRDGVKKVVGVSR</sequence>
<name>W6MUD6_9ASCO</name>
<dbReference type="SUPFAM" id="SSF47473">
    <property type="entry name" value="EF-hand"/>
    <property type="match status" value="1"/>
</dbReference>
<feature type="domain" description="EH" evidence="2">
    <location>
        <begin position="526"/>
        <end position="614"/>
    </location>
</feature>
<dbReference type="InterPro" id="IPR011992">
    <property type="entry name" value="EF-hand-dom_pair"/>
</dbReference>
<dbReference type="CDD" id="cd00052">
    <property type="entry name" value="EH"/>
    <property type="match status" value="1"/>
</dbReference>
<feature type="region of interest" description="Disordered" evidence="1">
    <location>
        <begin position="41"/>
        <end position="129"/>
    </location>
</feature>
<dbReference type="EMBL" id="HG793130">
    <property type="protein sequence ID" value="CDK29162.1"/>
    <property type="molecule type" value="Genomic_DNA"/>
</dbReference>
<feature type="compositionally biased region" description="Low complexity" evidence="1">
    <location>
        <begin position="83"/>
        <end position="96"/>
    </location>
</feature>
<dbReference type="PROSITE" id="PS50031">
    <property type="entry name" value="EH"/>
    <property type="match status" value="1"/>
</dbReference>
<dbReference type="AlphaFoldDB" id="W6MUD6"/>
<evidence type="ECO:0000313" key="4">
    <source>
        <dbReference type="Proteomes" id="UP000019384"/>
    </source>
</evidence>
<dbReference type="RefSeq" id="XP_022461151.1">
    <property type="nucleotide sequence ID" value="XM_022606305.1"/>
</dbReference>
<feature type="compositionally biased region" description="Polar residues" evidence="1">
    <location>
        <begin position="45"/>
        <end position="63"/>
    </location>
</feature>
<dbReference type="HOGENOM" id="CLU_425807_0_0_1"/>
<evidence type="ECO:0000256" key="1">
    <source>
        <dbReference type="SAM" id="MobiDB-lite"/>
    </source>
</evidence>
<dbReference type="SMART" id="SM00027">
    <property type="entry name" value="EH"/>
    <property type="match status" value="1"/>
</dbReference>
<feature type="compositionally biased region" description="Polar residues" evidence="1">
    <location>
        <begin position="162"/>
        <end position="177"/>
    </location>
</feature>
<feature type="compositionally biased region" description="Low complexity" evidence="1">
    <location>
        <begin position="237"/>
        <end position="247"/>
    </location>
</feature>
<feature type="region of interest" description="Disordered" evidence="1">
    <location>
        <begin position="291"/>
        <end position="312"/>
    </location>
</feature>
<reference evidence="3" key="1">
    <citation type="submission" date="2013-12" db="EMBL/GenBank/DDBJ databases">
        <authorList>
            <person name="Genoscope - CEA"/>
        </authorList>
    </citation>
    <scope>NUCLEOTIDE SEQUENCE</scope>
    <source>
        <strain evidence="3">CBS 1993</strain>
    </source>
</reference>
<feature type="compositionally biased region" description="Low complexity" evidence="1">
    <location>
        <begin position="208"/>
        <end position="224"/>
    </location>
</feature>
<dbReference type="OrthoDB" id="10045710at2759"/>